<keyword evidence="2" id="KW-0723">Serine/threonine-protein kinase</keyword>
<keyword evidence="8 12" id="KW-0067">ATP-binding</keyword>
<evidence type="ECO:0000256" key="12">
    <source>
        <dbReference type="PROSITE-ProRule" id="PRU10141"/>
    </source>
</evidence>
<evidence type="ECO:0000256" key="13">
    <source>
        <dbReference type="SAM" id="SignalP"/>
    </source>
</evidence>
<keyword evidence="10" id="KW-0325">Glycoprotein</keyword>
<dbReference type="Gene3D" id="2.10.25.10">
    <property type="entry name" value="Laminin"/>
    <property type="match status" value="1"/>
</dbReference>
<dbReference type="CDD" id="cd14066">
    <property type="entry name" value="STKc_IRAK"/>
    <property type="match status" value="1"/>
</dbReference>
<evidence type="ECO:0000256" key="9">
    <source>
        <dbReference type="ARBA" id="ARBA00023157"/>
    </source>
</evidence>
<dbReference type="GO" id="GO:0030247">
    <property type="term" value="F:polysaccharide binding"/>
    <property type="evidence" value="ECO:0007669"/>
    <property type="project" value="InterPro"/>
</dbReference>
<sequence>MEFSLLCLPVAVWLLVLAGADFAAAQRSPSCKTMCGDIEVPYPFGLEKECAIHSGFHLNCTTADGTTKLLGGNVEVTKVSVQDNKAWFNTYISRQCYSQSIKRMTDWNAWINITGTPFVVSADDNKVTVLGCNSLAYMRSNDYIIGCVSTCGETSPKNGSCSGAGCCRVDIPRGVRYYEGFFNPLYNTSEIWRTNPCNYVGVIANEAFNFSTTYLNSTVFYDTDGAKKPIVMEWAIARNTCEEAKIDKNTPYACVSDHSNCITNDAGYACRCSDGYEGNPYIYDGCTDIDECLDNVKYPCAGICKNTPGSFTCSCPRGKRMIGSVCLKDQKSTWMAPVVGASIGLVVLVVSVACACSIQDRRNLHRIKQKYFRQHGGLLLFQEMKSQQGIPFKIFSEEEVQEATNRFAEQQVIGHGGHGKVYKGVLKGDVEVAVKRCMTIDEQQKKEFGKEMLILSQINHRNIVKLLGCCLEVEVPMLVYEFIPNGTLFHLIHGSHSGHISLDTRVRIAHESAEALDYLHSSASPPIVHGDVKSANILLNGDFTAKVSDFGASILAPSDESQFVTLVQGTCGYLDPEYMQTCQLTDKSDVYSFGVVLLELLTRKKPFNLKGPEHEKSLSMVFLEAMKENKLEDILDGEIKNDENLEFLEEIAELARQCLEMCGVNRPSMKEVAEKLDGLRKVLQHPWAHKDPEELDSLLGESSSVNSGIILSTGNFSITKKVAVGLESGR</sequence>
<dbReference type="PROSITE" id="PS00108">
    <property type="entry name" value="PROTEIN_KINASE_ST"/>
    <property type="match status" value="1"/>
</dbReference>
<comment type="caution">
    <text evidence="16">The sequence shown here is derived from an EMBL/GenBank/DDBJ whole genome shotgun (WGS) entry which is preliminary data.</text>
</comment>
<feature type="binding site" evidence="12">
    <location>
        <position position="435"/>
    </location>
    <ligand>
        <name>ATP</name>
        <dbReference type="ChEBI" id="CHEBI:30616"/>
    </ligand>
</feature>
<dbReference type="InterPro" id="IPR049883">
    <property type="entry name" value="NOTCH1_EGF-like"/>
</dbReference>
<dbReference type="CDD" id="cd00054">
    <property type="entry name" value="EGF_CA"/>
    <property type="match status" value="1"/>
</dbReference>
<feature type="domain" description="Protein kinase" evidence="14">
    <location>
        <begin position="407"/>
        <end position="688"/>
    </location>
</feature>
<dbReference type="AlphaFoldDB" id="A0A8T0RIU9"/>
<dbReference type="Pfam" id="PF13947">
    <property type="entry name" value="GUB_WAK_bind"/>
    <property type="match status" value="1"/>
</dbReference>
<dbReference type="GO" id="GO:0005509">
    <property type="term" value="F:calcium ion binding"/>
    <property type="evidence" value="ECO:0007669"/>
    <property type="project" value="InterPro"/>
</dbReference>
<dbReference type="InterPro" id="IPR011009">
    <property type="entry name" value="Kinase-like_dom_sf"/>
</dbReference>
<dbReference type="SUPFAM" id="SSF57196">
    <property type="entry name" value="EGF/Laminin"/>
    <property type="match status" value="1"/>
</dbReference>
<dbReference type="InterPro" id="IPR008271">
    <property type="entry name" value="Ser/Thr_kinase_AS"/>
</dbReference>
<dbReference type="PROSITE" id="PS50011">
    <property type="entry name" value="PROTEIN_KINASE_DOM"/>
    <property type="match status" value="1"/>
</dbReference>
<dbReference type="Pfam" id="PF07645">
    <property type="entry name" value="EGF_CA"/>
    <property type="match status" value="1"/>
</dbReference>
<dbReference type="Gene3D" id="1.10.510.10">
    <property type="entry name" value="Transferase(Phosphotransferase) domain 1"/>
    <property type="match status" value="1"/>
</dbReference>
<dbReference type="InterPro" id="IPR000742">
    <property type="entry name" value="EGF"/>
</dbReference>
<evidence type="ECO:0000256" key="11">
    <source>
        <dbReference type="PROSITE-ProRule" id="PRU00076"/>
    </source>
</evidence>
<dbReference type="GO" id="GO:0005524">
    <property type="term" value="F:ATP binding"/>
    <property type="evidence" value="ECO:0007669"/>
    <property type="project" value="UniProtKB-UniRule"/>
</dbReference>
<dbReference type="PROSITE" id="PS50026">
    <property type="entry name" value="EGF_3"/>
    <property type="match status" value="1"/>
</dbReference>
<reference evidence="16" key="1">
    <citation type="submission" date="2020-05" db="EMBL/GenBank/DDBJ databases">
        <title>WGS assembly of Panicum virgatum.</title>
        <authorList>
            <person name="Lovell J.T."/>
            <person name="Jenkins J."/>
            <person name="Shu S."/>
            <person name="Juenger T.E."/>
            <person name="Schmutz J."/>
        </authorList>
    </citation>
    <scope>NUCLEOTIDE SEQUENCE</scope>
    <source>
        <strain evidence="16">AP13</strain>
    </source>
</reference>
<protein>
    <recommendedName>
        <fullName evidence="18">Protein kinase domain-containing protein</fullName>
    </recommendedName>
</protein>
<evidence type="ECO:0000256" key="4">
    <source>
        <dbReference type="ARBA" id="ARBA00022679"/>
    </source>
</evidence>
<keyword evidence="5 13" id="KW-0732">Signal</keyword>
<dbReference type="FunFam" id="3.30.200.20:FF:000337">
    <property type="entry name" value="Wall-associated receptor kinase 3"/>
    <property type="match status" value="1"/>
</dbReference>
<dbReference type="PROSITE" id="PS00107">
    <property type="entry name" value="PROTEIN_KINASE_ATP"/>
    <property type="match status" value="1"/>
</dbReference>
<dbReference type="InterPro" id="IPR001881">
    <property type="entry name" value="EGF-like_Ca-bd_dom"/>
</dbReference>
<feature type="domain" description="EGF-like" evidence="15">
    <location>
        <begin position="288"/>
        <end position="327"/>
    </location>
</feature>
<organism evidence="16 17">
    <name type="scientific">Panicum virgatum</name>
    <name type="common">Blackwell switchgrass</name>
    <dbReference type="NCBI Taxonomy" id="38727"/>
    <lineage>
        <taxon>Eukaryota</taxon>
        <taxon>Viridiplantae</taxon>
        <taxon>Streptophyta</taxon>
        <taxon>Embryophyta</taxon>
        <taxon>Tracheophyta</taxon>
        <taxon>Spermatophyta</taxon>
        <taxon>Magnoliopsida</taxon>
        <taxon>Liliopsida</taxon>
        <taxon>Poales</taxon>
        <taxon>Poaceae</taxon>
        <taxon>PACMAD clade</taxon>
        <taxon>Panicoideae</taxon>
        <taxon>Panicodae</taxon>
        <taxon>Paniceae</taxon>
        <taxon>Panicinae</taxon>
        <taxon>Panicum</taxon>
        <taxon>Panicum sect. Hiantes</taxon>
    </lineage>
</organism>
<proteinExistence type="predicted"/>
<dbReference type="PROSITE" id="PS01187">
    <property type="entry name" value="EGF_CA"/>
    <property type="match status" value="1"/>
</dbReference>
<keyword evidence="3 11" id="KW-0245">EGF-like domain</keyword>
<accession>A0A8T0RIU9</accession>
<evidence type="ECO:0000259" key="14">
    <source>
        <dbReference type="PROSITE" id="PS50011"/>
    </source>
</evidence>
<dbReference type="SUPFAM" id="SSF56112">
    <property type="entry name" value="Protein kinase-like (PK-like)"/>
    <property type="match status" value="1"/>
</dbReference>
<comment type="subcellular location">
    <subcellularLocation>
        <location evidence="1">Membrane</location>
        <topology evidence="1">Single-pass type I membrane protein</topology>
    </subcellularLocation>
</comment>
<keyword evidence="9" id="KW-1015">Disulfide bond</keyword>
<dbReference type="InterPro" id="IPR025287">
    <property type="entry name" value="WAK_GUB"/>
</dbReference>
<keyword evidence="7" id="KW-0418">Kinase</keyword>
<dbReference type="GO" id="GO:0004674">
    <property type="term" value="F:protein serine/threonine kinase activity"/>
    <property type="evidence" value="ECO:0007669"/>
    <property type="project" value="UniProtKB-KW"/>
</dbReference>
<feature type="chain" id="PRO_5035802516" description="Protein kinase domain-containing protein" evidence="13">
    <location>
        <begin position="26"/>
        <end position="730"/>
    </location>
</feature>
<keyword evidence="4" id="KW-0808">Transferase</keyword>
<dbReference type="EMBL" id="CM029047">
    <property type="protein sequence ID" value="KAG2584958.1"/>
    <property type="molecule type" value="Genomic_DNA"/>
</dbReference>
<evidence type="ECO:0000256" key="2">
    <source>
        <dbReference type="ARBA" id="ARBA00022527"/>
    </source>
</evidence>
<dbReference type="SMART" id="SM00220">
    <property type="entry name" value="S_TKc"/>
    <property type="match status" value="1"/>
</dbReference>
<dbReference type="InterPro" id="IPR045274">
    <property type="entry name" value="WAK-like"/>
</dbReference>
<dbReference type="GO" id="GO:0007166">
    <property type="term" value="P:cell surface receptor signaling pathway"/>
    <property type="evidence" value="ECO:0007669"/>
    <property type="project" value="InterPro"/>
</dbReference>
<gene>
    <name evidence="16" type="ORF">PVAP13_6KG365024</name>
</gene>
<keyword evidence="17" id="KW-1185">Reference proteome</keyword>
<dbReference type="Pfam" id="PF00069">
    <property type="entry name" value="Pkinase"/>
    <property type="match status" value="1"/>
</dbReference>
<dbReference type="InterPro" id="IPR000152">
    <property type="entry name" value="EGF-type_Asp/Asn_hydroxyl_site"/>
</dbReference>
<evidence type="ECO:0000259" key="15">
    <source>
        <dbReference type="PROSITE" id="PS50026"/>
    </source>
</evidence>
<dbReference type="SMART" id="SM00179">
    <property type="entry name" value="EGF_CA"/>
    <property type="match status" value="1"/>
</dbReference>
<dbReference type="FunFam" id="1.10.510.10:FF:000084">
    <property type="entry name" value="Wall-associated receptor kinase 2"/>
    <property type="match status" value="1"/>
</dbReference>
<keyword evidence="6 12" id="KW-0547">Nucleotide-binding</keyword>
<evidence type="ECO:0000256" key="1">
    <source>
        <dbReference type="ARBA" id="ARBA00004479"/>
    </source>
</evidence>
<feature type="signal peptide" evidence="13">
    <location>
        <begin position="1"/>
        <end position="25"/>
    </location>
</feature>
<dbReference type="FunFam" id="2.10.25.10:FF:000563">
    <property type="entry name" value="Wall-associated receptor kinase-like 8"/>
    <property type="match status" value="1"/>
</dbReference>
<evidence type="ECO:0000256" key="7">
    <source>
        <dbReference type="ARBA" id="ARBA00022777"/>
    </source>
</evidence>
<dbReference type="Proteomes" id="UP000823388">
    <property type="component" value="Chromosome 6K"/>
</dbReference>
<name>A0A8T0RIU9_PANVG</name>
<dbReference type="InterPro" id="IPR017441">
    <property type="entry name" value="Protein_kinase_ATP_BS"/>
</dbReference>
<evidence type="ECO:0000313" key="16">
    <source>
        <dbReference type="EMBL" id="KAG2584958.1"/>
    </source>
</evidence>
<evidence type="ECO:0000313" key="17">
    <source>
        <dbReference type="Proteomes" id="UP000823388"/>
    </source>
</evidence>
<evidence type="ECO:0000256" key="3">
    <source>
        <dbReference type="ARBA" id="ARBA00022536"/>
    </source>
</evidence>
<evidence type="ECO:0008006" key="18">
    <source>
        <dbReference type="Google" id="ProtNLM"/>
    </source>
</evidence>
<dbReference type="OrthoDB" id="4062651at2759"/>
<evidence type="ECO:0000256" key="5">
    <source>
        <dbReference type="ARBA" id="ARBA00022729"/>
    </source>
</evidence>
<comment type="caution">
    <text evidence="11">Lacks conserved residue(s) required for the propagation of feature annotation.</text>
</comment>
<dbReference type="PROSITE" id="PS00010">
    <property type="entry name" value="ASX_HYDROXYL"/>
    <property type="match status" value="1"/>
</dbReference>
<dbReference type="PANTHER" id="PTHR27005">
    <property type="entry name" value="WALL-ASSOCIATED RECEPTOR KINASE-LIKE 21"/>
    <property type="match status" value="1"/>
</dbReference>
<dbReference type="GO" id="GO:0005886">
    <property type="term" value="C:plasma membrane"/>
    <property type="evidence" value="ECO:0007669"/>
    <property type="project" value="TreeGrafter"/>
</dbReference>
<evidence type="ECO:0000256" key="8">
    <source>
        <dbReference type="ARBA" id="ARBA00022840"/>
    </source>
</evidence>
<dbReference type="SMART" id="SM00181">
    <property type="entry name" value="EGF"/>
    <property type="match status" value="2"/>
</dbReference>
<evidence type="ECO:0000256" key="6">
    <source>
        <dbReference type="ARBA" id="ARBA00022741"/>
    </source>
</evidence>
<dbReference type="InterPro" id="IPR000719">
    <property type="entry name" value="Prot_kinase_dom"/>
</dbReference>
<dbReference type="PANTHER" id="PTHR27005:SF479">
    <property type="entry name" value="OS06G0706600 PROTEIN"/>
    <property type="match status" value="1"/>
</dbReference>
<evidence type="ECO:0000256" key="10">
    <source>
        <dbReference type="ARBA" id="ARBA00023180"/>
    </source>
</evidence>
<dbReference type="InterPro" id="IPR018097">
    <property type="entry name" value="EGF_Ca-bd_CS"/>
</dbReference>
<dbReference type="Gene3D" id="3.30.200.20">
    <property type="entry name" value="Phosphorylase Kinase, domain 1"/>
    <property type="match status" value="1"/>
</dbReference>